<dbReference type="PANTHER" id="PTHR33713">
    <property type="entry name" value="ANTITOXIN YAFN-RELATED"/>
    <property type="match status" value="1"/>
</dbReference>
<dbReference type="Proteomes" id="UP000179037">
    <property type="component" value="Unassembled WGS sequence"/>
</dbReference>
<evidence type="ECO:0000313" key="4">
    <source>
        <dbReference type="Proteomes" id="UP000179037"/>
    </source>
</evidence>
<accession>A0A1F6U670</accession>
<comment type="function">
    <text evidence="2">Antitoxin component of a type II toxin-antitoxin (TA) system.</text>
</comment>
<sequence length="83" mass="9371">MKTLSYSAIRNNLAKAIDEVTEDHAPILITRQKGASAVLISLEDFESWQETAYLMRSPVMARRLRRAVAQIESGKAKARKLVR</sequence>
<dbReference type="InterPro" id="IPR051405">
    <property type="entry name" value="phD/YefM_antitoxin"/>
</dbReference>
<proteinExistence type="inferred from homology"/>
<dbReference type="InterPro" id="IPR006442">
    <property type="entry name" value="Antitoxin_Phd/YefM"/>
</dbReference>
<comment type="similarity">
    <text evidence="1 2">Belongs to the phD/YefM antitoxin family.</text>
</comment>
<reference evidence="3 4" key="1">
    <citation type="journal article" date="2016" name="Nat. Commun.">
        <title>Thousands of microbial genomes shed light on interconnected biogeochemical processes in an aquifer system.</title>
        <authorList>
            <person name="Anantharaman K."/>
            <person name="Brown C.T."/>
            <person name="Hug L.A."/>
            <person name="Sharon I."/>
            <person name="Castelle C.J."/>
            <person name="Probst A.J."/>
            <person name="Thomas B.C."/>
            <person name="Singh A."/>
            <person name="Wilkins M.J."/>
            <person name="Karaoz U."/>
            <person name="Brodie E.L."/>
            <person name="Williams K.H."/>
            <person name="Hubbard S.S."/>
            <person name="Banfield J.F."/>
        </authorList>
    </citation>
    <scope>NUCLEOTIDE SEQUENCE [LARGE SCALE GENOMIC DNA]</scope>
</reference>
<dbReference type="NCBIfam" id="TIGR01552">
    <property type="entry name" value="phd_fam"/>
    <property type="match status" value="1"/>
</dbReference>
<evidence type="ECO:0000256" key="1">
    <source>
        <dbReference type="ARBA" id="ARBA00009981"/>
    </source>
</evidence>
<name>A0A1F6U670_9PROT</name>
<dbReference type="Pfam" id="PF02604">
    <property type="entry name" value="PhdYeFM_antitox"/>
    <property type="match status" value="1"/>
</dbReference>
<protein>
    <recommendedName>
        <fullName evidence="2">Antitoxin</fullName>
    </recommendedName>
</protein>
<dbReference type="EMBL" id="MFTC01000007">
    <property type="protein sequence ID" value="OGI52809.1"/>
    <property type="molecule type" value="Genomic_DNA"/>
</dbReference>
<dbReference type="SUPFAM" id="SSF143120">
    <property type="entry name" value="YefM-like"/>
    <property type="match status" value="1"/>
</dbReference>
<dbReference type="PANTHER" id="PTHR33713:SF6">
    <property type="entry name" value="ANTITOXIN YEFM"/>
    <property type="match status" value="1"/>
</dbReference>
<evidence type="ECO:0000256" key="2">
    <source>
        <dbReference type="RuleBase" id="RU362080"/>
    </source>
</evidence>
<dbReference type="Gene3D" id="3.40.1620.10">
    <property type="entry name" value="YefM-like domain"/>
    <property type="match status" value="1"/>
</dbReference>
<dbReference type="Gene3D" id="6.10.250.330">
    <property type="match status" value="1"/>
</dbReference>
<dbReference type="InterPro" id="IPR036165">
    <property type="entry name" value="YefM-like_sf"/>
</dbReference>
<dbReference type="AlphaFoldDB" id="A0A1F6U670"/>
<comment type="caution">
    <text evidence="3">The sequence shown here is derived from an EMBL/GenBank/DDBJ whole genome shotgun (WGS) entry which is preliminary data.</text>
</comment>
<gene>
    <name evidence="3" type="ORF">A3A87_02695</name>
</gene>
<evidence type="ECO:0000313" key="3">
    <source>
        <dbReference type="EMBL" id="OGI52809.1"/>
    </source>
</evidence>
<organism evidence="3 4">
    <name type="scientific">Candidatus Muproteobacteria bacterium RIFCSPLOWO2_01_FULL_60_18</name>
    <dbReference type="NCBI Taxonomy" id="1817768"/>
    <lineage>
        <taxon>Bacteria</taxon>
        <taxon>Pseudomonadati</taxon>
        <taxon>Pseudomonadota</taxon>
        <taxon>Candidatus Muproteobacteria</taxon>
    </lineage>
</organism>